<keyword evidence="2" id="KW-1185">Reference proteome</keyword>
<name>C5MD66_CANTT</name>
<evidence type="ECO:0008006" key="3">
    <source>
        <dbReference type="Google" id="ProtNLM"/>
    </source>
</evidence>
<dbReference type="AlphaFoldDB" id="C5MD66"/>
<dbReference type="Proteomes" id="UP000002037">
    <property type="component" value="Unassembled WGS sequence"/>
</dbReference>
<evidence type="ECO:0000313" key="1">
    <source>
        <dbReference type="EMBL" id="EER32496.1"/>
    </source>
</evidence>
<dbReference type="EMBL" id="GG692399">
    <property type="protein sequence ID" value="EER32496.1"/>
    <property type="molecule type" value="Genomic_DNA"/>
</dbReference>
<dbReference type="GeneID" id="8299431"/>
<dbReference type="InterPro" id="IPR011604">
    <property type="entry name" value="PDDEXK-like_dom_sf"/>
</dbReference>
<accession>C5MD66</accession>
<dbReference type="KEGG" id="ctp:CTRG_04167"/>
<dbReference type="HOGENOM" id="CLU_465385_0_0_1"/>
<reference evidence="1 2" key="1">
    <citation type="journal article" date="2009" name="Nature">
        <title>Evolution of pathogenicity and sexual reproduction in eight Candida genomes.</title>
        <authorList>
            <person name="Butler G."/>
            <person name="Rasmussen M.D."/>
            <person name="Lin M.F."/>
            <person name="Santos M.A."/>
            <person name="Sakthikumar S."/>
            <person name="Munro C.A."/>
            <person name="Rheinbay E."/>
            <person name="Grabherr M."/>
            <person name="Forche A."/>
            <person name="Reedy J.L."/>
            <person name="Agrafioti I."/>
            <person name="Arnaud M.B."/>
            <person name="Bates S."/>
            <person name="Brown A.J."/>
            <person name="Brunke S."/>
            <person name="Costanzo M.C."/>
            <person name="Fitzpatrick D.A."/>
            <person name="de Groot P.W."/>
            <person name="Harris D."/>
            <person name="Hoyer L.L."/>
            <person name="Hube B."/>
            <person name="Klis F.M."/>
            <person name="Kodira C."/>
            <person name="Lennard N."/>
            <person name="Logue M.E."/>
            <person name="Martin R."/>
            <person name="Neiman A.M."/>
            <person name="Nikolaou E."/>
            <person name="Quail M.A."/>
            <person name="Quinn J."/>
            <person name="Santos M.C."/>
            <person name="Schmitzberger F.F."/>
            <person name="Sherlock G."/>
            <person name="Shah P."/>
            <person name="Silverstein K.A."/>
            <person name="Skrzypek M.S."/>
            <person name="Soll D."/>
            <person name="Staggs R."/>
            <person name="Stansfield I."/>
            <person name="Stumpf M.P."/>
            <person name="Sudbery P.E."/>
            <person name="Srikantha T."/>
            <person name="Zeng Q."/>
            <person name="Berman J."/>
            <person name="Berriman M."/>
            <person name="Heitman J."/>
            <person name="Gow N.A."/>
            <person name="Lorenz M.C."/>
            <person name="Birren B.W."/>
            <person name="Kellis M."/>
            <person name="Cuomo C.A."/>
        </authorList>
    </citation>
    <scope>NUCLEOTIDE SEQUENCE [LARGE SCALE GENOMIC DNA]</scope>
    <source>
        <strain evidence="2">ATCC MYA-3404 / T1</strain>
    </source>
</reference>
<dbReference type="RefSeq" id="XP_002549870.1">
    <property type="nucleotide sequence ID" value="XM_002549824.1"/>
</dbReference>
<sequence length="586" mass="67629">MLNIYNIRGVADLLVENQDGKIIIVEIKTGNLRDSFYIYPVLYWMMFKERFSLEDYVEVWCSKSNCRIKIDIDYQKVSYLIHIRNVTSYTKKNKVIPKIIYDRKKCSVCFENDICHKLDRVATNSVFFQTMTNEFEVECEEEHTTIQNADVVTLTNNQSKIIIGDKVKVSNKVIILNKSGRELGVFTQPVVGKNFIIINDIIKLSKVNVKSIVQIHFLKFIWKEIFTASKKILDNNLNELPINLNRIMLTVSIDTSISYNEVKDSMKTRFANEEDVLVCGVTNDSINQWVNKFDEDLSNHTIQGRTIFSLLTTKCDYDMIIVLDASIIPFLVGSAVFVRCKNLILVGNYHQQIPKFLDVFKTKCVLFDKVNEFVESSTPIAQTIMSSKIVEFFNLTSNIIKFSPSSDTDWSCIDIPLTNIDAYTKKGFDNYWLADMLQKQIIFLETTNIRMGEELPDQVKISLIRTIIDSLISVNMSKEKIGISSVGGYMYPSLNSKVDIFPYRPQIKDIMIICFFEFNQYNYKSKEDKYNMVMNAISSTKDRLIMLGSLQSIKSNNHFNKLVDVIERSGIYYELPVGANLMYDFS</sequence>
<organism evidence="1 2">
    <name type="scientific">Candida tropicalis (strain ATCC MYA-3404 / T1)</name>
    <name type="common">Yeast</name>
    <dbReference type="NCBI Taxonomy" id="294747"/>
    <lineage>
        <taxon>Eukaryota</taxon>
        <taxon>Fungi</taxon>
        <taxon>Dikarya</taxon>
        <taxon>Ascomycota</taxon>
        <taxon>Saccharomycotina</taxon>
        <taxon>Pichiomycetes</taxon>
        <taxon>Debaryomycetaceae</taxon>
        <taxon>Candida/Lodderomyces clade</taxon>
        <taxon>Candida</taxon>
    </lineage>
</organism>
<dbReference type="Gene3D" id="3.90.320.10">
    <property type="match status" value="1"/>
</dbReference>
<dbReference type="VEuPathDB" id="FungiDB:CTRG_04167"/>
<evidence type="ECO:0000313" key="2">
    <source>
        <dbReference type="Proteomes" id="UP000002037"/>
    </source>
</evidence>
<proteinExistence type="predicted"/>
<protein>
    <recommendedName>
        <fullName evidence="3">DNA replication ATP-dependent helicase/nuclease</fullName>
    </recommendedName>
</protein>
<gene>
    <name evidence="1" type="ORF">CTRG_04167</name>
</gene>